<dbReference type="InterPro" id="IPR057926">
    <property type="entry name" value="QRICH1_dom"/>
</dbReference>
<dbReference type="InterPro" id="IPR051284">
    <property type="entry name" value="ZnF_MYMT-QRICH1"/>
</dbReference>
<dbReference type="InterPro" id="IPR021893">
    <property type="entry name" value="ZMYM2-like_C"/>
</dbReference>
<organism evidence="7 8">
    <name type="scientific">Urocitellus parryii</name>
    <name type="common">Arctic ground squirrel</name>
    <name type="synonym">Spermophilus parryii</name>
    <dbReference type="NCBI Taxonomy" id="9999"/>
    <lineage>
        <taxon>Eukaryota</taxon>
        <taxon>Metazoa</taxon>
        <taxon>Chordata</taxon>
        <taxon>Craniata</taxon>
        <taxon>Vertebrata</taxon>
        <taxon>Euteleostomi</taxon>
        <taxon>Mammalia</taxon>
        <taxon>Eutheria</taxon>
        <taxon>Euarchontoglires</taxon>
        <taxon>Glires</taxon>
        <taxon>Rodentia</taxon>
        <taxon>Sciuromorpha</taxon>
        <taxon>Sciuridae</taxon>
        <taxon>Xerinae</taxon>
        <taxon>Marmotini</taxon>
        <taxon>Urocitellus</taxon>
    </lineage>
</organism>
<evidence type="ECO:0000259" key="5">
    <source>
        <dbReference type="Pfam" id="PF12012"/>
    </source>
</evidence>
<dbReference type="Pfam" id="PF25561">
    <property type="entry name" value="QRICH1"/>
    <property type="match status" value="1"/>
</dbReference>
<feature type="region of interest" description="Disordered" evidence="4">
    <location>
        <begin position="145"/>
        <end position="165"/>
    </location>
</feature>
<dbReference type="GeneTree" id="ENSGT00940000155241"/>
<evidence type="ECO:0000313" key="7">
    <source>
        <dbReference type="Ensembl" id="ENSUPAP00010028896.1"/>
    </source>
</evidence>
<evidence type="ECO:0000313" key="8">
    <source>
        <dbReference type="Proteomes" id="UP000694417"/>
    </source>
</evidence>
<evidence type="ECO:0000256" key="3">
    <source>
        <dbReference type="ARBA" id="ARBA00022843"/>
    </source>
</evidence>
<evidence type="ECO:0000256" key="1">
    <source>
        <dbReference type="ARBA" id="ARBA00022499"/>
    </source>
</evidence>
<keyword evidence="8" id="KW-1185">Reference proteome</keyword>
<dbReference type="PANTHER" id="PTHR45736">
    <property type="entry name" value="ZINC FINGER MYM-TYPE PROTEIN"/>
    <property type="match status" value="1"/>
</dbReference>
<keyword evidence="3" id="KW-0832">Ubl conjugation</keyword>
<evidence type="ECO:0000259" key="6">
    <source>
        <dbReference type="Pfam" id="PF25561"/>
    </source>
</evidence>
<feature type="domain" description="QRICH1-like" evidence="6">
    <location>
        <begin position="297"/>
        <end position="411"/>
    </location>
</feature>
<evidence type="ECO:0000256" key="4">
    <source>
        <dbReference type="SAM" id="MobiDB-lite"/>
    </source>
</evidence>
<dbReference type="Pfam" id="PF12012">
    <property type="entry name" value="DUF3504"/>
    <property type="match status" value="1"/>
</dbReference>
<keyword evidence="2" id="KW-0597">Phosphoprotein</keyword>
<accession>A0A8D2IQR7</accession>
<dbReference type="Proteomes" id="UP000694417">
    <property type="component" value="Unplaced"/>
</dbReference>
<gene>
    <name evidence="7" type="primary">QRICH1</name>
</gene>
<reference evidence="7" key="2">
    <citation type="submission" date="2025-09" db="UniProtKB">
        <authorList>
            <consortium name="Ensembl"/>
        </authorList>
    </citation>
    <scope>IDENTIFICATION</scope>
</reference>
<name>A0A8D2IQR7_UROPR</name>
<protein>
    <submittedName>
        <fullName evidence="7">Glutamine rich 1</fullName>
    </submittedName>
</protein>
<keyword evidence="1" id="KW-1017">Isopeptide bond</keyword>
<dbReference type="AlphaFoldDB" id="A0A8D2IQR7"/>
<proteinExistence type="predicted"/>
<dbReference type="Ensembl" id="ENSUPAT00010032877.1">
    <property type="protein sequence ID" value="ENSUPAP00010028896.1"/>
    <property type="gene ID" value="ENSUPAG00010022787.1"/>
</dbReference>
<feature type="domain" description="ZMYM2-like/QRICH1 C-terminal" evidence="5">
    <location>
        <begin position="424"/>
        <end position="582"/>
    </location>
</feature>
<reference evidence="7" key="1">
    <citation type="submission" date="2025-08" db="UniProtKB">
        <authorList>
            <consortium name="Ensembl"/>
        </authorList>
    </citation>
    <scope>IDENTIFICATION</scope>
</reference>
<feature type="compositionally biased region" description="Low complexity" evidence="4">
    <location>
        <begin position="242"/>
        <end position="252"/>
    </location>
</feature>
<dbReference type="CDD" id="cd01671">
    <property type="entry name" value="CARD"/>
    <property type="match status" value="1"/>
</dbReference>
<dbReference type="PANTHER" id="PTHR45736:SF8">
    <property type="entry name" value="TRANSCRIPTIONAL REGULATOR QRICH1"/>
    <property type="match status" value="1"/>
</dbReference>
<evidence type="ECO:0000256" key="2">
    <source>
        <dbReference type="ARBA" id="ARBA00022553"/>
    </source>
</evidence>
<feature type="region of interest" description="Disordered" evidence="4">
    <location>
        <begin position="242"/>
        <end position="265"/>
    </location>
</feature>
<sequence>MNNSLENTISFEEYIRVKARSVPQHRMKEFLDSLASKGPEALQEFQQTATTTMVYQQGGNCIYTDSTEVAGSLLELACPVTTSVQPQTQPEQQIQVQQPQQVQVQVQVQQSPQQVSAQQLSPQLTVHQPAEQPIQVQVQIQGQAPQSAAPSIQTPSLQSPSPSQLQAAQIQVQHVQAAQQIQTTEIPEEHIPHQQIQAQLVAGQSLAGAQFMNGNIHIPVAVQAVAGTYQNTAQTVHIWDPQQQPQQQTPQEQTPPPPQQQQQQLQVTCSAQTVQVAEVEPQSQPQPSPELLLPNSLKPEEGLEVWKSWAQTKNAELEKDAQNRLAPIGRRQLLRFQEDLISSAVAELNYGLCLMTREARNGDGEPYDPDVLYYIFLCIQKYLFENGRVDDIFSDLYYVRFTEWLHEVLKDVQPRVTPLGYVLPSHVTEEMLWECKQLGAHSPSTLLTTLMFFNTKYFLLKTVDQHMKLAFSKVLRQTKKNPSNPKDKSTSIRYLKALGIHQTGQKVTDDMYAEQTENPENPLRCPIKLYDFYLFKCPQSVKGRNDTFYLTPEPVVAPNSPIWYSVQPISREQMGQMLTRILVIREIQEAIAVANASTIH</sequence>